<feature type="region of interest" description="Disordered" evidence="2">
    <location>
        <begin position="1"/>
        <end position="104"/>
    </location>
</feature>
<dbReference type="InterPro" id="IPR036802">
    <property type="entry name" value="ATP-guanido_PTrfase_N_sf"/>
</dbReference>
<dbReference type="GO" id="GO:0005615">
    <property type="term" value="C:extracellular space"/>
    <property type="evidence" value="ECO:0007669"/>
    <property type="project" value="TreeGrafter"/>
</dbReference>
<gene>
    <name evidence="4" type="ORF">PGLA1383_LOCUS12004</name>
</gene>
<dbReference type="InterPro" id="IPR022413">
    <property type="entry name" value="ATP-guanido_PTrfase_N"/>
</dbReference>
<dbReference type="PANTHER" id="PTHR11547">
    <property type="entry name" value="ARGININE OR CREATINE KINASE"/>
    <property type="match status" value="1"/>
</dbReference>
<feature type="compositionally biased region" description="Low complexity" evidence="2">
    <location>
        <begin position="12"/>
        <end position="32"/>
    </location>
</feature>
<accession>A0A813E0T8</accession>
<keyword evidence="5" id="KW-1185">Reference proteome</keyword>
<comment type="similarity">
    <text evidence="1">Belongs to the ATP:guanido phosphotransferase family.</text>
</comment>
<feature type="compositionally biased region" description="Low complexity" evidence="2">
    <location>
        <begin position="60"/>
        <end position="76"/>
    </location>
</feature>
<dbReference type="PROSITE" id="PS51509">
    <property type="entry name" value="PHOSPHAGEN_KINASE_N"/>
    <property type="match status" value="1"/>
</dbReference>
<protein>
    <recommendedName>
        <fullName evidence="3">Phosphagen kinase N-terminal domain-containing protein</fullName>
    </recommendedName>
</protein>
<reference evidence="4" key="1">
    <citation type="submission" date="2021-02" db="EMBL/GenBank/DDBJ databases">
        <authorList>
            <person name="Dougan E. K."/>
            <person name="Rhodes N."/>
            <person name="Thang M."/>
            <person name="Chan C."/>
        </authorList>
    </citation>
    <scope>NUCLEOTIDE SEQUENCE</scope>
</reference>
<dbReference type="Pfam" id="PF02807">
    <property type="entry name" value="ATP-gua_PtransN"/>
    <property type="match status" value="1"/>
</dbReference>
<feature type="non-terminal residue" evidence="4">
    <location>
        <position position="370"/>
    </location>
</feature>
<dbReference type="Proteomes" id="UP000654075">
    <property type="component" value="Unassembled WGS sequence"/>
</dbReference>
<evidence type="ECO:0000256" key="2">
    <source>
        <dbReference type="SAM" id="MobiDB-lite"/>
    </source>
</evidence>
<evidence type="ECO:0000256" key="1">
    <source>
        <dbReference type="PROSITE-ProRule" id="PRU00842"/>
    </source>
</evidence>
<dbReference type="GO" id="GO:0004111">
    <property type="term" value="F:creatine kinase activity"/>
    <property type="evidence" value="ECO:0007669"/>
    <property type="project" value="InterPro"/>
</dbReference>
<sequence length="370" mass="38416">DSKPRTCGSNGPAVPGSSFSSASTAPTTPDAAARMKLAYAKSEAAHESPPALQSPSAADGARLGSPPAALPSPRRSMPLDGGQIVLPSLASPRRTMASTPRATSEAQRLAALHAKFDFDSLLPVLSAGSTASGLAALKAPVLTTMARHPSKGALSPSKGSATPRRPLPPAFAAAAAVSLGGMSLNPTSLGANTELRRLQLQGLVNLQLSAPEMFTSNSYHFGLKYPGFPADVCPEELPDLSKHFSVTAELLKGEPGLYEKLRVKRTALGVGLAKVIKTGMDNRGHPMIKALGSVAGDAECFDTFAPLFDKLIAGRHGDGSLSTLHSESPGRRMLTSLPAEPFEGQGRREISKAAAQRAQQIERSDARSSS</sequence>
<dbReference type="InterPro" id="IPR000749">
    <property type="entry name" value="ATP-guanido_PTrfase"/>
</dbReference>
<feature type="domain" description="Phosphagen kinase N-terminal" evidence="3">
    <location>
        <begin position="229"/>
        <end position="317"/>
    </location>
</feature>
<dbReference type="SUPFAM" id="SSF48034">
    <property type="entry name" value="Guanido kinase N-terminal domain"/>
    <property type="match status" value="1"/>
</dbReference>
<dbReference type="GO" id="GO:0046314">
    <property type="term" value="P:phosphocreatine biosynthetic process"/>
    <property type="evidence" value="ECO:0007669"/>
    <property type="project" value="InterPro"/>
</dbReference>
<evidence type="ECO:0000313" key="4">
    <source>
        <dbReference type="EMBL" id="CAE8593409.1"/>
    </source>
</evidence>
<feature type="region of interest" description="Disordered" evidence="2">
    <location>
        <begin position="322"/>
        <end position="370"/>
    </location>
</feature>
<comment type="caution">
    <text evidence="4">The sequence shown here is derived from an EMBL/GenBank/DDBJ whole genome shotgun (WGS) entry which is preliminary data.</text>
</comment>
<dbReference type="AlphaFoldDB" id="A0A813E0T8"/>
<dbReference type="EMBL" id="CAJNNV010006316">
    <property type="protein sequence ID" value="CAE8593409.1"/>
    <property type="molecule type" value="Genomic_DNA"/>
</dbReference>
<evidence type="ECO:0000259" key="3">
    <source>
        <dbReference type="PROSITE" id="PS51509"/>
    </source>
</evidence>
<dbReference type="Gene3D" id="1.10.135.10">
    <property type="entry name" value="ATP:guanido phosphotransferase, N-terminal domain"/>
    <property type="match status" value="1"/>
</dbReference>
<feature type="compositionally biased region" description="Basic and acidic residues" evidence="2">
    <location>
        <begin position="360"/>
        <end position="370"/>
    </location>
</feature>
<organism evidence="4 5">
    <name type="scientific">Polarella glacialis</name>
    <name type="common">Dinoflagellate</name>
    <dbReference type="NCBI Taxonomy" id="89957"/>
    <lineage>
        <taxon>Eukaryota</taxon>
        <taxon>Sar</taxon>
        <taxon>Alveolata</taxon>
        <taxon>Dinophyceae</taxon>
        <taxon>Suessiales</taxon>
        <taxon>Suessiaceae</taxon>
        <taxon>Polarella</taxon>
    </lineage>
</organism>
<name>A0A813E0T8_POLGL</name>
<dbReference type="PANTHER" id="PTHR11547:SF57">
    <property type="entry name" value="PHOSPHAGEN KINASE C-TERMINAL DOMAIN-CONTAINING PROTEIN"/>
    <property type="match status" value="1"/>
</dbReference>
<evidence type="ECO:0000313" key="5">
    <source>
        <dbReference type="Proteomes" id="UP000654075"/>
    </source>
</evidence>
<proteinExistence type="inferred from homology"/>